<dbReference type="InterPro" id="IPR044716">
    <property type="entry name" value="LEUNIG-like"/>
</dbReference>
<sequence>MQDPSGVFLASVSEDYVRVWSFGPRSKGKCIHELYSTDNKFHCCVFHPTYPSIMIIGSDQASQFSIIVQTSLDLTLPLRCIIAYNCERRFSPKPELKDVGLNIMLVLLHCESG</sequence>
<dbReference type="PANTHER" id="PTHR44376">
    <property type="entry name" value="TRANSCRIPTIONAL REGULATOR OF FILAMENTOUS GROWTH FLO8"/>
    <property type="match status" value="1"/>
</dbReference>
<dbReference type="InterPro" id="IPR015943">
    <property type="entry name" value="WD40/YVTN_repeat-like_dom_sf"/>
</dbReference>
<evidence type="ECO:0000313" key="2">
    <source>
        <dbReference type="Proteomes" id="UP000507245"/>
    </source>
</evidence>
<dbReference type="Gene3D" id="2.130.10.10">
    <property type="entry name" value="YVTN repeat-like/Quinoprotein amine dehydrogenase"/>
    <property type="match status" value="1"/>
</dbReference>
<protein>
    <submittedName>
        <fullName evidence="1">Uncharacterized protein</fullName>
    </submittedName>
</protein>
<name>A0A6J5W1S6_PRUAR</name>
<dbReference type="PANTHER" id="PTHR44376:SF5">
    <property type="entry name" value="TRANSCRIPTIONAL COREPRESSOR LEUNIG ISOFORM X1"/>
    <property type="match status" value="1"/>
</dbReference>
<gene>
    <name evidence="1" type="ORF">ORAREDHAP_LOCUS4950</name>
</gene>
<organism evidence="1 2">
    <name type="scientific">Prunus armeniaca</name>
    <name type="common">Apricot</name>
    <name type="synonym">Armeniaca vulgaris</name>
    <dbReference type="NCBI Taxonomy" id="36596"/>
    <lineage>
        <taxon>Eukaryota</taxon>
        <taxon>Viridiplantae</taxon>
        <taxon>Streptophyta</taxon>
        <taxon>Embryophyta</taxon>
        <taxon>Tracheophyta</taxon>
        <taxon>Spermatophyta</taxon>
        <taxon>Magnoliopsida</taxon>
        <taxon>eudicotyledons</taxon>
        <taxon>Gunneridae</taxon>
        <taxon>Pentapetalae</taxon>
        <taxon>rosids</taxon>
        <taxon>fabids</taxon>
        <taxon>Rosales</taxon>
        <taxon>Rosaceae</taxon>
        <taxon>Amygdaloideae</taxon>
        <taxon>Amygdaleae</taxon>
        <taxon>Prunus</taxon>
    </lineage>
</organism>
<proteinExistence type="predicted"/>
<dbReference type="EMBL" id="CAEKKB010000001">
    <property type="protein sequence ID" value="CAB4294393.1"/>
    <property type="molecule type" value="Genomic_DNA"/>
</dbReference>
<dbReference type="InterPro" id="IPR036322">
    <property type="entry name" value="WD40_repeat_dom_sf"/>
</dbReference>
<accession>A0A6J5W1S6</accession>
<dbReference type="Proteomes" id="UP000507245">
    <property type="component" value="Unassembled WGS sequence"/>
</dbReference>
<dbReference type="GO" id="GO:0003714">
    <property type="term" value="F:transcription corepressor activity"/>
    <property type="evidence" value="ECO:0007669"/>
    <property type="project" value="InterPro"/>
</dbReference>
<evidence type="ECO:0000313" key="1">
    <source>
        <dbReference type="EMBL" id="CAB4294393.1"/>
    </source>
</evidence>
<reference evidence="2" key="1">
    <citation type="journal article" date="2020" name="Genome Biol.">
        <title>Gamete binning: chromosome-level and haplotype-resolved genome assembly enabled by high-throughput single-cell sequencing of gamete genomes.</title>
        <authorList>
            <person name="Campoy J.A."/>
            <person name="Sun H."/>
            <person name="Goel M."/>
            <person name="Jiao W.-B."/>
            <person name="Folz-Donahue K."/>
            <person name="Wang N."/>
            <person name="Rubio M."/>
            <person name="Liu C."/>
            <person name="Kukat C."/>
            <person name="Ruiz D."/>
            <person name="Huettel B."/>
            <person name="Schneeberger K."/>
        </authorList>
    </citation>
    <scope>NUCLEOTIDE SEQUENCE [LARGE SCALE GENOMIC DNA]</scope>
    <source>
        <strain evidence="2">cv. Rojo Pasion</strain>
    </source>
</reference>
<dbReference type="OrthoDB" id="5600002at2759"/>
<dbReference type="SUPFAM" id="SSF50978">
    <property type="entry name" value="WD40 repeat-like"/>
    <property type="match status" value="1"/>
</dbReference>
<dbReference type="AlphaFoldDB" id="A0A6J5W1S6"/>
<keyword evidence="2" id="KW-1185">Reference proteome</keyword>